<dbReference type="KEGG" id="soa:G3M56_012555"/>
<evidence type="ECO:0000256" key="2">
    <source>
        <dbReference type="ARBA" id="ARBA00005583"/>
    </source>
</evidence>
<feature type="binding site" evidence="14">
    <location>
        <position position="198"/>
    </location>
    <ligand>
        <name>Mg(2+)</name>
        <dbReference type="ChEBI" id="CHEBI:18420"/>
    </ligand>
</feature>
<organism evidence="15 16">
    <name type="scientific">Sulfuriroseicoccus oceanibius</name>
    <dbReference type="NCBI Taxonomy" id="2707525"/>
    <lineage>
        <taxon>Bacteria</taxon>
        <taxon>Pseudomonadati</taxon>
        <taxon>Verrucomicrobiota</taxon>
        <taxon>Verrucomicrobiia</taxon>
        <taxon>Verrucomicrobiales</taxon>
        <taxon>Verrucomicrobiaceae</taxon>
        <taxon>Sulfuriroseicoccus</taxon>
    </lineage>
</organism>
<dbReference type="CDD" id="cd06852">
    <property type="entry name" value="GT_MraY"/>
    <property type="match status" value="1"/>
</dbReference>
<dbReference type="GO" id="GO:0008360">
    <property type="term" value="P:regulation of cell shape"/>
    <property type="evidence" value="ECO:0007669"/>
    <property type="project" value="UniProtKB-KW"/>
</dbReference>
<evidence type="ECO:0000313" key="15">
    <source>
        <dbReference type="EMBL" id="QQL44701.1"/>
    </source>
</evidence>
<feature type="transmembrane region" description="Helical" evidence="12">
    <location>
        <begin position="178"/>
        <end position="199"/>
    </location>
</feature>
<evidence type="ECO:0000256" key="11">
    <source>
        <dbReference type="ARBA" id="ARBA00023316"/>
    </source>
</evidence>
<evidence type="ECO:0000256" key="7">
    <source>
        <dbReference type="ARBA" id="ARBA00022984"/>
    </source>
</evidence>
<evidence type="ECO:0000256" key="1">
    <source>
        <dbReference type="ARBA" id="ARBA00004141"/>
    </source>
</evidence>
<accession>A0A6B3LCC5</accession>
<keyword evidence="16" id="KW-1185">Reference proteome</keyword>
<evidence type="ECO:0000256" key="12">
    <source>
        <dbReference type="HAMAP-Rule" id="MF_00038"/>
    </source>
</evidence>
<keyword evidence="10 12" id="KW-0131">Cell cycle</keyword>
<dbReference type="EMBL" id="CP066776">
    <property type="protein sequence ID" value="QQL44701.1"/>
    <property type="molecule type" value="Genomic_DNA"/>
</dbReference>
<dbReference type="EC" id="2.7.8.13" evidence="12 13"/>
<comment type="similarity">
    <text evidence="2 12">Belongs to the glycosyltransferase 4 family. MraY subfamily.</text>
</comment>
<keyword evidence="5 12" id="KW-0812">Transmembrane</keyword>
<dbReference type="InterPro" id="IPR018480">
    <property type="entry name" value="PNAcMuramoyl-5peptid_Trfase_CS"/>
</dbReference>
<evidence type="ECO:0000256" key="14">
    <source>
        <dbReference type="PIRSR" id="PIRSR600715-1"/>
    </source>
</evidence>
<evidence type="ECO:0000256" key="6">
    <source>
        <dbReference type="ARBA" id="ARBA00022960"/>
    </source>
</evidence>
<reference evidence="15 16" key="1">
    <citation type="submission" date="2020-12" db="EMBL/GenBank/DDBJ databases">
        <title>Sulforoseuscoccus oceanibium gen. nov., sp. nov., a representative of the phylum Verrucomicrobia with special cytoplasmic membrane, and proposal of Sulforoseuscoccusaceae fam. nov.</title>
        <authorList>
            <person name="Xi F."/>
        </authorList>
    </citation>
    <scope>NUCLEOTIDE SEQUENCE [LARGE SCALE GENOMIC DNA]</scope>
    <source>
        <strain evidence="15 16">T37</strain>
    </source>
</reference>
<evidence type="ECO:0000256" key="9">
    <source>
        <dbReference type="ARBA" id="ARBA00023136"/>
    </source>
</evidence>
<dbReference type="GO" id="GO:0071555">
    <property type="term" value="P:cell wall organization"/>
    <property type="evidence" value="ECO:0007669"/>
    <property type="project" value="UniProtKB-KW"/>
</dbReference>
<dbReference type="GO" id="GO:0005886">
    <property type="term" value="C:plasma membrane"/>
    <property type="evidence" value="ECO:0007669"/>
    <property type="project" value="UniProtKB-SubCell"/>
</dbReference>
<feature type="transmembrane region" description="Helical" evidence="12">
    <location>
        <begin position="245"/>
        <end position="262"/>
    </location>
</feature>
<feature type="transmembrane region" description="Helical" evidence="12">
    <location>
        <begin position="100"/>
        <end position="117"/>
    </location>
</feature>
<keyword evidence="3 12" id="KW-0132">Cell division</keyword>
<dbReference type="RefSeq" id="WP_164364275.1">
    <property type="nucleotide sequence ID" value="NZ_CP066776.1"/>
</dbReference>
<feature type="transmembrane region" description="Helical" evidence="12">
    <location>
        <begin position="20"/>
        <end position="40"/>
    </location>
</feature>
<comment type="function">
    <text evidence="12">Catalyzes the initial step of the lipid cycle reactions in the biosynthesis of the cell wall peptidoglycan: transfers peptidoglycan precursor phospho-MurNAc-pentapeptide from UDP-MurNAc-pentapeptide onto the lipid carrier undecaprenyl phosphate, yielding undecaprenyl-pyrophosphoryl-MurNAc-pentapeptide, known as lipid I.</text>
</comment>
<dbReference type="AlphaFoldDB" id="A0A6B3LCC5"/>
<dbReference type="GO" id="GO:0051301">
    <property type="term" value="P:cell division"/>
    <property type="evidence" value="ECO:0007669"/>
    <property type="project" value="UniProtKB-KW"/>
</dbReference>
<gene>
    <name evidence="12" type="primary">mraY</name>
    <name evidence="15" type="ORF">G3M56_012555</name>
</gene>
<keyword evidence="9 12" id="KW-0472">Membrane</keyword>
<comment type="cofactor">
    <cofactor evidence="12 14">
        <name>Mg(2+)</name>
        <dbReference type="ChEBI" id="CHEBI:18420"/>
    </cofactor>
</comment>
<dbReference type="NCBIfam" id="TIGR00445">
    <property type="entry name" value="mraY"/>
    <property type="match status" value="1"/>
</dbReference>
<sequence>MLYFLHQLDDYFGPMRVFESISFRASMAFLTCFLLSLLVGERVIRKLISMKVGQPIRTAEEVHKLHELHGGKAGTPTMGGVLIIGTLLLSAALWCRLDNPFIQALIVVTVTTGALGFSDDYLKVKRRKSEGLSARAKLLGQVLSAAVVGGFLAFSPATGEFIRALHVPFFDEPVLADMGWLAIPFFAIVIVGASNAVNLTDGLDGLAAGCTITSVSTFGLLAYISATAPIAKHLLIPTHPGLGEVAIFCSALVGSAAGFLWFNAHPARVFMGDTGSLAIGGILGTIAIVCRQEFLLVVIGGVFVLEAVSVILQVGSFKLTGKRIFRMAPIHHHFELKGWHENQVITRFWVLSAILAVIGIATLKIR</sequence>
<proteinExistence type="inferred from homology"/>
<comment type="subcellular location">
    <subcellularLocation>
        <location evidence="12">Cell membrane</location>
        <topology evidence="12">Multi-pass membrane protein</topology>
    </subcellularLocation>
    <subcellularLocation>
        <location evidence="1">Membrane</location>
        <topology evidence="1">Multi-pass membrane protein</topology>
    </subcellularLocation>
</comment>
<keyword evidence="8 12" id="KW-1133">Transmembrane helix</keyword>
<feature type="transmembrane region" description="Helical" evidence="12">
    <location>
        <begin position="206"/>
        <end position="225"/>
    </location>
</feature>
<feature type="transmembrane region" description="Helical" evidence="12">
    <location>
        <begin position="344"/>
        <end position="363"/>
    </location>
</feature>
<evidence type="ECO:0000256" key="10">
    <source>
        <dbReference type="ARBA" id="ARBA00023306"/>
    </source>
</evidence>
<dbReference type="UniPathway" id="UPA00219"/>
<name>A0A6B3LCC5_9BACT</name>
<feature type="transmembrane region" description="Helical" evidence="12">
    <location>
        <begin position="138"/>
        <end position="158"/>
    </location>
</feature>
<comment type="pathway">
    <text evidence="12">Cell wall biogenesis; peptidoglycan biosynthesis.</text>
</comment>
<keyword evidence="12 14" id="KW-0479">Metal-binding</keyword>
<evidence type="ECO:0000256" key="13">
    <source>
        <dbReference type="NCBIfam" id="TIGR00445"/>
    </source>
</evidence>
<dbReference type="Pfam" id="PF10555">
    <property type="entry name" value="MraY_sig1"/>
    <property type="match status" value="1"/>
</dbReference>
<dbReference type="Pfam" id="PF00953">
    <property type="entry name" value="Glycos_transf_4"/>
    <property type="match status" value="1"/>
</dbReference>
<dbReference type="GO" id="GO:0009252">
    <property type="term" value="P:peptidoglycan biosynthetic process"/>
    <property type="evidence" value="ECO:0007669"/>
    <property type="project" value="UniProtKB-UniRule"/>
</dbReference>
<dbReference type="GO" id="GO:0046872">
    <property type="term" value="F:metal ion binding"/>
    <property type="evidence" value="ECO:0007669"/>
    <property type="project" value="UniProtKB-KW"/>
</dbReference>
<comment type="catalytic activity">
    <reaction evidence="12">
        <text>UDP-N-acetyl-alpha-D-muramoyl-L-alanyl-gamma-D-glutamyl-meso-2,6-diaminopimeloyl-D-alanyl-D-alanine + di-trans,octa-cis-undecaprenyl phosphate = di-trans,octa-cis-undecaprenyl diphospho-N-acetyl-alpha-D-muramoyl-L-alanyl-D-glutamyl-meso-2,6-diaminopimeloyl-D-alanyl-D-alanine + UMP</text>
        <dbReference type="Rhea" id="RHEA:28386"/>
        <dbReference type="ChEBI" id="CHEBI:57865"/>
        <dbReference type="ChEBI" id="CHEBI:60392"/>
        <dbReference type="ChEBI" id="CHEBI:61386"/>
        <dbReference type="ChEBI" id="CHEBI:61387"/>
        <dbReference type="EC" id="2.7.8.13"/>
    </reaction>
</comment>
<keyword evidence="4 12" id="KW-0808">Transferase</keyword>
<keyword evidence="12 14" id="KW-0460">Magnesium</keyword>
<evidence type="ECO:0000256" key="8">
    <source>
        <dbReference type="ARBA" id="ARBA00022989"/>
    </source>
</evidence>
<dbReference type="InterPro" id="IPR003524">
    <property type="entry name" value="PNAcMuramoyl-5peptid_Trfase"/>
</dbReference>
<keyword evidence="6 12" id="KW-0133">Cell shape</keyword>
<dbReference type="PROSITE" id="PS01347">
    <property type="entry name" value="MRAY_1"/>
    <property type="match status" value="1"/>
</dbReference>
<dbReference type="HAMAP" id="MF_00038">
    <property type="entry name" value="MraY"/>
    <property type="match status" value="1"/>
</dbReference>
<evidence type="ECO:0000256" key="5">
    <source>
        <dbReference type="ARBA" id="ARBA00022692"/>
    </source>
</evidence>
<evidence type="ECO:0000256" key="3">
    <source>
        <dbReference type="ARBA" id="ARBA00022618"/>
    </source>
</evidence>
<dbReference type="GO" id="GO:0008963">
    <property type="term" value="F:phospho-N-acetylmuramoyl-pentapeptide-transferase activity"/>
    <property type="evidence" value="ECO:0007669"/>
    <property type="project" value="UniProtKB-UniRule"/>
</dbReference>
<evidence type="ECO:0000313" key="16">
    <source>
        <dbReference type="Proteomes" id="UP000475117"/>
    </source>
</evidence>
<feature type="transmembrane region" description="Helical" evidence="12">
    <location>
        <begin position="294"/>
        <end position="317"/>
    </location>
</feature>
<feature type="transmembrane region" description="Helical" evidence="12">
    <location>
        <begin position="73"/>
        <end position="94"/>
    </location>
</feature>
<dbReference type="InterPro" id="IPR000715">
    <property type="entry name" value="Glycosyl_transferase_4"/>
</dbReference>
<evidence type="ECO:0000256" key="4">
    <source>
        <dbReference type="ARBA" id="ARBA00022679"/>
    </source>
</evidence>
<keyword evidence="12" id="KW-1003">Cell membrane</keyword>
<dbReference type="PANTHER" id="PTHR22926:SF5">
    <property type="entry name" value="PHOSPHO-N-ACETYLMURAMOYL-PENTAPEPTIDE-TRANSFERASE HOMOLOG"/>
    <property type="match status" value="1"/>
</dbReference>
<feature type="binding site" evidence="14">
    <location>
        <position position="273"/>
    </location>
    <ligand>
        <name>Mg(2+)</name>
        <dbReference type="ChEBI" id="CHEBI:18420"/>
    </ligand>
</feature>
<keyword evidence="11 12" id="KW-0961">Cell wall biogenesis/degradation</keyword>
<keyword evidence="7 12" id="KW-0573">Peptidoglycan synthesis</keyword>
<dbReference type="Proteomes" id="UP000475117">
    <property type="component" value="Chromosome"/>
</dbReference>
<protein>
    <recommendedName>
        <fullName evidence="12 13">Phospho-N-acetylmuramoyl-pentapeptide-transferase</fullName>
        <ecNumber evidence="12 13">2.7.8.13</ecNumber>
    </recommendedName>
    <alternativeName>
        <fullName evidence="12">UDP-MurNAc-pentapeptide phosphotransferase</fullName>
    </alternativeName>
</protein>
<dbReference type="PANTHER" id="PTHR22926">
    <property type="entry name" value="PHOSPHO-N-ACETYLMURAMOYL-PENTAPEPTIDE-TRANSFERASE"/>
    <property type="match status" value="1"/>
</dbReference>
<dbReference type="PROSITE" id="PS01348">
    <property type="entry name" value="MRAY_2"/>
    <property type="match status" value="1"/>
</dbReference>